<protein>
    <submittedName>
        <fullName evidence="1">Uncharacterized protein</fullName>
    </submittedName>
</protein>
<dbReference type="Proteomes" id="UP000823775">
    <property type="component" value="Unassembled WGS sequence"/>
</dbReference>
<dbReference type="EMBL" id="JACEIK010002410">
    <property type="protein sequence ID" value="MCD9560997.1"/>
    <property type="molecule type" value="Genomic_DNA"/>
</dbReference>
<sequence length="93" mass="10121">MIEALLVHMKDQDELVIDSIVGTTTDALSILTNPASPVGPTSSVAPITSIVVPPSITLMFTLTRDSFTRFAYKDSRSKEVITVVDDAYKNSEF</sequence>
<proteinExistence type="predicted"/>
<organism evidence="1 2">
    <name type="scientific">Datura stramonium</name>
    <name type="common">Jimsonweed</name>
    <name type="synonym">Common thornapple</name>
    <dbReference type="NCBI Taxonomy" id="4076"/>
    <lineage>
        <taxon>Eukaryota</taxon>
        <taxon>Viridiplantae</taxon>
        <taxon>Streptophyta</taxon>
        <taxon>Embryophyta</taxon>
        <taxon>Tracheophyta</taxon>
        <taxon>Spermatophyta</taxon>
        <taxon>Magnoliopsida</taxon>
        <taxon>eudicotyledons</taxon>
        <taxon>Gunneridae</taxon>
        <taxon>Pentapetalae</taxon>
        <taxon>asterids</taxon>
        <taxon>lamiids</taxon>
        <taxon>Solanales</taxon>
        <taxon>Solanaceae</taxon>
        <taxon>Solanoideae</taxon>
        <taxon>Datureae</taxon>
        <taxon>Datura</taxon>
    </lineage>
</organism>
<name>A0ABS8USB0_DATST</name>
<keyword evidence="2" id="KW-1185">Reference proteome</keyword>
<reference evidence="1 2" key="1">
    <citation type="journal article" date="2021" name="BMC Genomics">
        <title>Datura genome reveals duplications of psychoactive alkaloid biosynthetic genes and high mutation rate following tissue culture.</title>
        <authorList>
            <person name="Rajewski A."/>
            <person name="Carter-House D."/>
            <person name="Stajich J."/>
            <person name="Litt A."/>
        </authorList>
    </citation>
    <scope>NUCLEOTIDE SEQUENCE [LARGE SCALE GENOMIC DNA]</scope>
    <source>
        <strain evidence="1">AR-01</strain>
    </source>
</reference>
<comment type="caution">
    <text evidence="1">The sequence shown here is derived from an EMBL/GenBank/DDBJ whole genome shotgun (WGS) entry which is preliminary data.</text>
</comment>
<gene>
    <name evidence="1" type="ORF">HAX54_019931</name>
</gene>
<accession>A0ABS8USB0</accession>
<evidence type="ECO:0000313" key="1">
    <source>
        <dbReference type="EMBL" id="MCD9560997.1"/>
    </source>
</evidence>
<evidence type="ECO:0000313" key="2">
    <source>
        <dbReference type="Proteomes" id="UP000823775"/>
    </source>
</evidence>